<proteinExistence type="predicted"/>
<dbReference type="EMBL" id="CP002085">
    <property type="protein sequence ID" value="ADK84332.1"/>
    <property type="molecule type" value="Genomic_DNA"/>
</dbReference>
<evidence type="ECO:0000313" key="4">
    <source>
        <dbReference type="Proteomes" id="UP000009047"/>
    </source>
</evidence>
<sequence length="236" mass="24514">MTRKFLTALATLAVLALTALAPGCATPTFVSNAHDAELVVRRAHLVLLEAAEAPDADAARYLLRRAKAVAIFPGTLRVGLIFGGKLGMGVVLVRQADGAWSPPAFFHMGAASIGFQAGAQSADLLMVIMTDKGLSGVMRNKLQLGVDASAAAGPLGRQTEASLAAANMRADVYSYSRAQGLFAGASLQSVVIEADAEADDLYYNADASNEDILNNRIGDAPASAAELRQALARLSD</sequence>
<feature type="domain" description="Ysc84 actin-binding" evidence="2">
    <location>
        <begin position="110"/>
        <end position="233"/>
    </location>
</feature>
<dbReference type="AlphaFoldDB" id="E1QFJ6"/>
<organism evidence="3 4">
    <name type="scientific">Desulfarculus baarsii (strain ATCC 33931 / DSM 2075 / LMG 7858 / VKM B-1802 / 2st14)</name>
    <dbReference type="NCBI Taxonomy" id="644282"/>
    <lineage>
        <taxon>Bacteria</taxon>
        <taxon>Pseudomonadati</taxon>
        <taxon>Thermodesulfobacteriota</taxon>
        <taxon>Desulfarculia</taxon>
        <taxon>Desulfarculales</taxon>
        <taxon>Desulfarculaceae</taxon>
        <taxon>Desulfarculus</taxon>
    </lineage>
</organism>
<name>E1QFJ6_DESB2</name>
<dbReference type="InterPro" id="IPR051702">
    <property type="entry name" value="SH3_domain_YSC84-like"/>
</dbReference>
<dbReference type="Proteomes" id="UP000009047">
    <property type="component" value="Chromosome"/>
</dbReference>
<dbReference type="Pfam" id="PF04366">
    <property type="entry name" value="Ysc84"/>
    <property type="match status" value="1"/>
</dbReference>
<evidence type="ECO:0000259" key="2">
    <source>
        <dbReference type="Pfam" id="PF04366"/>
    </source>
</evidence>
<dbReference type="KEGG" id="dbr:Deba_0962"/>
<feature type="signal peptide" evidence="1">
    <location>
        <begin position="1"/>
        <end position="21"/>
    </location>
</feature>
<keyword evidence="4" id="KW-1185">Reference proteome</keyword>
<dbReference type="InterPro" id="IPR007461">
    <property type="entry name" value="Ysc84_actin-binding"/>
</dbReference>
<gene>
    <name evidence="3" type="ordered locus">Deba_0962</name>
</gene>
<keyword evidence="1" id="KW-0732">Signal</keyword>
<reference evidence="3 4" key="1">
    <citation type="journal article" date="2010" name="Stand. Genomic Sci.">
        <title>Complete genome sequence of Desulfarculus baarsii type strain (2st14).</title>
        <authorList>
            <person name="Sun H."/>
            <person name="Spring S."/>
            <person name="Lapidus A."/>
            <person name="Davenport K."/>
            <person name="Del Rio T.G."/>
            <person name="Tice H."/>
            <person name="Nolan M."/>
            <person name="Copeland A."/>
            <person name="Cheng J.F."/>
            <person name="Lucas S."/>
            <person name="Tapia R."/>
            <person name="Goodwin L."/>
            <person name="Pitluck S."/>
            <person name="Ivanova N."/>
            <person name="Pagani I."/>
            <person name="Mavromatis K."/>
            <person name="Ovchinnikova G."/>
            <person name="Pati A."/>
            <person name="Chen A."/>
            <person name="Palaniappan K."/>
            <person name="Hauser L."/>
            <person name="Chang Y.J."/>
            <person name="Jeffries C.D."/>
            <person name="Detter J.C."/>
            <person name="Han C."/>
            <person name="Rohde M."/>
            <person name="Brambilla E."/>
            <person name="Goker M."/>
            <person name="Woyke T."/>
            <person name="Bristow J."/>
            <person name="Eisen J.A."/>
            <person name="Markowitz V."/>
            <person name="Hugenholtz P."/>
            <person name="Kyrpides N.C."/>
            <person name="Klenk H.P."/>
            <person name="Land M."/>
        </authorList>
    </citation>
    <scope>NUCLEOTIDE SEQUENCE [LARGE SCALE GENOMIC DNA]</scope>
    <source>
        <strain evidence="4">ATCC 33931 / DSM 2075 / LMG 7858 / VKM B-1802 / 2st14</strain>
    </source>
</reference>
<protein>
    <recommendedName>
        <fullName evidence="2">Ysc84 actin-binding domain-containing protein</fullName>
    </recommendedName>
</protein>
<dbReference type="HOGENOM" id="CLU_015320_4_2_7"/>
<dbReference type="CDD" id="cd11524">
    <property type="entry name" value="SYLF"/>
    <property type="match status" value="1"/>
</dbReference>
<accession>E1QFJ6</accession>
<evidence type="ECO:0000313" key="3">
    <source>
        <dbReference type="EMBL" id="ADK84332.1"/>
    </source>
</evidence>
<dbReference type="PANTHER" id="PTHR15629:SF2">
    <property type="entry name" value="SH3 DOMAIN-CONTAINING YSC84-LIKE PROTEIN 1"/>
    <property type="match status" value="1"/>
</dbReference>
<dbReference type="PANTHER" id="PTHR15629">
    <property type="entry name" value="SH3YL1 PROTEIN"/>
    <property type="match status" value="1"/>
</dbReference>
<dbReference type="eggNOG" id="COG2930">
    <property type="taxonomic scope" value="Bacteria"/>
</dbReference>
<dbReference type="GO" id="GO:0035091">
    <property type="term" value="F:phosphatidylinositol binding"/>
    <property type="evidence" value="ECO:0007669"/>
    <property type="project" value="TreeGrafter"/>
</dbReference>
<evidence type="ECO:0000256" key="1">
    <source>
        <dbReference type="SAM" id="SignalP"/>
    </source>
</evidence>
<feature type="chain" id="PRO_5003150058" description="Ysc84 actin-binding domain-containing protein" evidence="1">
    <location>
        <begin position="22"/>
        <end position="236"/>
    </location>
</feature>
<dbReference type="STRING" id="644282.Deba_0962"/>
<dbReference type="RefSeq" id="WP_013257786.1">
    <property type="nucleotide sequence ID" value="NC_014365.1"/>
</dbReference>